<dbReference type="Proteomes" id="UP000186955">
    <property type="component" value="Unassembled WGS sequence"/>
</dbReference>
<accession>A0A1Q5SUG9</accession>
<organism evidence="2 3">
    <name type="scientific">Penicillium subrubescens</name>
    <dbReference type="NCBI Taxonomy" id="1316194"/>
    <lineage>
        <taxon>Eukaryota</taxon>
        <taxon>Fungi</taxon>
        <taxon>Dikarya</taxon>
        <taxon>Ascomycota</taxon>
        <taxon>Pezizomycotina</taxon>
        <taxon>Eurotiomycetes</taxon>
        <taxon>Eurotiomycetidae</taxon>
        <taxon>Eurotiales</taxon>
        <taxon>Aspergillaceae</taxon>
        <taxon>Penicillium</taxon>
    </lineage>
</organism>
<reference evidence="2 3" key="1">
    <citation type="submission" date="2016-10" db="EMBL/GenBank/DDBJ databases">
        <title>Genome sequence of the ascomycete fungus Penicillium subrubescens.</title>
        <authorList>
            <person name="De Vries R.P."/>
            <person name="Peng M."/>
            <person name="Dilokpimol A."/>
            <person name="Hilden K."/>
            <person name="Makela M.R."/>
            <person name="Grigoriev I."/>
            <person name="Riley R."/>
            <person name="Granchi Z."/>
        </authorList>
    </citation>
    <scope>NUCLEOTIDE SEQUENCE [LARGE SCALE GENOMIC DNA]</scope>
    <source>
        <strain evidence="2 3">CBS 132785</strain>
    </source>
</reference>
<evidence type="ECO:0000313" key="3">
    <source>
        <dbReference type="Proteomes" id="UP000186955"/>
    </source>
</evidence>
<protein>
    <submittedName>
        <fullName evidence="2">Uncharacterized protein</fullName>
    </submittedName>
</protein>
<comment type="caution">
    <text evidence="2">The sequence shown here is derived from an EMBL/GenBank/DDBJ whole genome shotgun (WGS) entry which is preliminary data.</text>
</comment>
<feature type="region of interest" description="Disordered" evidence="1">
    <location>
        <begin position="15"/>
        <end position="43"/>
    </location>
</feature>
<feature type="compositionally biased region" description="Basic and acidic residues" evidence="1">
    <location>
        <begin position="19"/>
        <end position="28"/>
    </location>
</feature>
<dbReference type="EMBL" id="MNBE01000746">
    <property type="protein sequence ID" value="OKO91610.1"/>
    <property type="molecule type" value="Genomic_DNA"/>
</dbReference>
<proteinExistence type="predicted"/>
<gene>
    <name evidence="2" type="ORF">PENSUB_13017</name>
</gene>
<name>A0A1Q5SUG9_9EURO</name>
<evidence type="ECO:0000256" key="1">
    <source>
        <dbReference type="SAM" id="MobiDB-lite"/>
    </source>
</evidence>
<dbReference type="AlphaFoldDB" id="A0A1Q5SUG9"/>
<keyword evidence="3" id="KW-1185">Reference proteome</keyword>
<sequence>MEGFELLQNFVSTDEDLEGTMKVEPEGRRQHRKSGRSEGSEAGTLYEVYYMESAE</sequence>
<evidence type="ECO:0000313" key="2">
    <source>
        <dbReference type="EMBL" id="OKO91610.1"/>
    </source>
</evidence>